<evidence type="ECO:0000313" key="4">
    <source>
        <dbReference type="Proteomes" id="UP000252458"/>
    </source>
</evidence>
<dbReference type="EMBL" id="QMFZ01000073">
    <property type="protein sequence ID" value="RBB31875.1"/>
    <property type="molecule type" value="Genomic_DNA"/>
</dbReference>
<dbReference type="PANTHER" id="PTHR36920">
    <property type="match status" value="1"/>
</dbReference>
<feature type="signal peptide" evidence="2">
    <location>
        <begin position="1"/>
        <end position="22"/>
    </location>
</feature>
<dbReference type="InterPro" id="IPR011250">
    <property type="entry name" value="OMP/PagP_B-barrel"/>
</dbReference>
<evidence type="ECO:0000256" key="1">
    <source>
        <dbReference type="ARBA" id="ARBA00004442"/>
    </source>
</evidence>
<comment type="subcellular location">
    <subcellularLocation>
        <location evidence="1">Cell outer membrane</location>
    </subcellularLocation>
</comment>
<dbReference type="GO" id="GO:0009279">
    <property type="term" value="C:cell outer membrane"/>
    <property type="evidence" value="ECO:0007669"/>
    <property type="project" value="UniProtKB-SubCell"/>
</dbReference>
<keyword evidence="4" id="KW-1185">Reference proteome</keyword>
<gene>
    <name evidence="3" type="ORF">DPV79_40155</name>
</gene>
<accession>A0A365QHX0</accession>
<dbReference type="PANTHER" id="PTHR36920:SF1">
    <property type="entry name" value="OUTER MEMBRANE PROTEIN W"/>
    <property type="match status" value="1"/>
</dbReference>
<sequence length="240" mass="25449">MKPLVLSLSLLAVIPATSHAQAAGSVLVSAGWMHFAPQSSSGPLTLTSVGGVSVNTGVPNTSIKAGSSDTFGLSATYFVTDHVAPELVFGIPSTFDLEGRGALASYGKLGSAKQWSPALLLKYYFRDPQARLRPYAGIGVTRIWFTGASVTNAAFEQKVLGGPTTVSTDRSWAPVLNLGVNYAVTEHWFAGFSLSYIPVSVTARLNTVVRSPVGTIPVQSQTKIRLNPIVAFVNASYRFR</sequence>
<dbReference type="Pfam" id="PF03922">
    <property type="entry name" value="OmpW"/>
    <property type="match status" value="1"/>
</dbReference>
<reference evidence="3 4" key="1">
    <citation type="submission" date="2018-06" db="EMBL/GenBank/DDBJ databases">
        <title>Draft genome sequence of Burkholderia reimsis strain BE51 isolated from a French agricultural soil.</title>
        <authorList>
            <person name="Esmaeel Q."/>
        </authorList>
    </citation>
    <scope>NUCLEOTIDE SEQUENCE [LARGE SCALE GENOMIC DNA]</scope>
    <source>
        <strain evidence="3 4">BE51</strain>
    </source>
</reference>
<keyword evidence="2" id="KW-0732">Signal</keyword>
<dbReference type="SUPFAM" id="SSF56925">
    <property type="entry name" value="OMPA-like"/>
    <property type="match status" value="1"/>
</dbReference>
<dbReference type="GO" id="GO:0055085">
    <property type="term" value="P:transmembrane transport"/>
    <property type="evidence" value="ECO:0007669"/>
    <property type="project" value="TreeGrafter"/>
</dbReference>
<organism evidence="3 4">
    <name type="scientific">Burkholderia reimsis</name>
    <dbReference type="NCBI Taxonomy" id="2234132"/>
    <lineage>
        <taxon>Bacteria</taxon>
        <taxon>Pseudomonadati</taxon>
        <taxon>Pseudomonadota</taxon>
        <taxon>Betaproteobacteria</taxon>
        <taxon>Burkholderiales</taxon>
        <taxon>Burkholderiaceae</taxon>
        <taxon>Burkholderia</taxon>
    </lineage>
</organism>
<dbReference type="InterPro" id="IPR005618">
    <property type="entry name" value="OMPW"/>
</dbReference>
<dbReference type="Proteomes" id="UP000252458">
    <property type="component" value="Unassembled WGS sequence"/>
</dbReference>
<dbReference type="AlphaFoldDB" id="A0A365QHX0"/>
<proteinExistence type="predicted"/>
<feature type="chain" id="PRO_5017034259" evidence="2">
    <location>
        <begin position="23"/>
        <end position="240"/>
    </location>
</feature>
<evidence type="ECO:0000256" key="2">
    <source>
        <dbReference type="SAM" id="SignalP"/>
    </source>
</evidence>
<comment type="caution">
    <text evidence="3">The sequence shown here is derived from an EMBL/GenBank/DDBJ whole genome shotgun (WGS) entry which is preliminary data.</text>
</comment>
<name>A0A365QHX0_9BURK</name>
<dbReference type="Gene3D" id="2.40.160.20">
    <property type="match status" value="1"/>
</dbReference>
<dbReference type="RefSeq" id="WP_113048019.1">
    <property type="nucleotide sequence ID" value="NZ_QMFZ01000073.1"/>
</dbReference>
<protein>
    <submittedName>
        <fullName evidence="3">OmpW family protein</fullName>
    </submittedName>
</protein>
<evidence type="ECO:0000313" key="3">
    <source>
        <dbReference type="EMBL" id="RBB31875.1"/>
    </source>
</evidence>